<dbReference type="Proteomes" id="UP000186868">
    <property type="component" value="Unassembled WGS sequence"/>
</dbReference>
<feature type="region of interest" description="Disordered" evidence="2">
    <location>
        <begin position="41"/>
        <end position="92"/>
    </location>
</feature>
<evidence type="ECO:0000256" key="1">
    <source>
        <dbReference type="ARBA" id="ARBA00022729"/>
    </source>
</evidence>
<dbReference type="EMBL" id="MRCB01000008">
    <property type="protein sequence ID" value="OKH23867.1"/>
    <property type="molecule type" value="Genomic_DNA"/>
</dbReference>
<dbReference type="Gene3D" id="3.10.560.10">
    <property type="entry name" value="Outer membrane lipoprotein wza domain like"/>
    <property type="match status" value="1"/>
</dbReference>
<dbReference type="GO" id="GO:0015159">
    <property type="term" value="F:polysaccharide transmembrane transporter activity"/>
    <property type="evidence" value="ECO:0007669"/>
    <property type="project" value="InterPro"/>
</dbReference>
<feature type="domain" description="Soluble ligand binding" evidence="4">
    <location>
        <begin position="180"/>
        <end position="229"/>
    </location>
</feature>
<accession>A0A1U7HJX1</accession>
<proteinExistence type="predicted"/>
<name>A0A1U7HJX1_9CYAN</name>
<evidence type="ECO:0000256" key="2">
    <source>
        <dbReference type="SAM" id="MobiDB-lite"/>
    </source>
</evidence>
<keyword evidence="6" id="KW-1185">Reference proteome</keyword>
<dbReference type="Gene3D" id="3.30.1950.10">
    <property type="entry name" value="wza like domain"/>
    <property type="match status" value="1"/>
</dbReference>
<dbReference type="PANTHER" id="PTHR33619">
    <property type="entry name" value="POLYSACCHARIDE EXPORT PROTEIN GFCE-RELATED"/>
    <property type="match status" value="1"/>
</dbReference>
<dbReference type="Pfam" id="PF02563">
    <property type="entry name" value="Poly_export"/>
    <property type="match status" value="1"/>
</dbReference>
<evidence type="ECO:0000259" key="4">
    <source>
        <dbReference type="Pfam" id="PF10531"/>
    </source>
</evidence>
<dbReference type="InterPro" id="IPR049712">
    <property type="entry name" value="Poly_export"/>
</dbReference>
<protein>
    <submittedName>
        <fullName evidence="5">Polysaccharide export protein</fullName>
    </submittedName>
</protein>
<comment type="caution">
    <text evidence="5">The sequence shown here is derived from an EMBL/GenBank/DDBJ whole genome shotgun (WGS) entry which is preliminary data.</text>
</comment>
<gene>
    <name evidence="5" type="ORF">NIES593_08955</name>
</gene>
<sequence length="410" mass="44464">MTVTFLVSLQVVASRCSYLLGALLFGLTYSLGFASACLAQAPPSPPQSQSPEDSLPTLPNATQPVPVPSPSPTFRRGDLPPETNSTPVYEERESRPFRTYRLAIGDGINVNVIDFPEFNFAGTIDSEGNVFVPILGKVPVVGLTLQEVETKIAYELSRRFLKEEPEIAATLVAARPVQLTLLGEVVRPGFYTLPPQTSLVSILLSAGGATSKADLRSIVIRRSLVDGTVLEEKVDLYTPLIKGEKAPDVQLQGGDTVIVSRLEFGQEQGYDRNLLARTNLVQPSITVRLLAPNLDGAGISLRNLNVPSGSTFLDVVASLPAADTLRVNFDEVTLLRFDPEKGRVVTQTLSPTSAVEGDTAQNIPLQEQDVIVVSRTLLGKILSAFRTITQPIRDVFGFSDFIFDLPNRFD</sequence>
<dbReference type="PANTHER" id="PTHR33619:SF3">
    <property type="entry name" value="POLYSACCHARIDE EXPORT PROTEIN GFCE-RELATED"/>
    <property type="match status" value="1"/>
</dbReference>
<dbReference type="Pfam" id="PF10531">
    <property type="entry name" value="SLBB"/>
    <property type="match status" value="1"/>
</dbReference>
<feature type="domain" description="Polysaccharide export protein N-terminal" evidence="3">
    <location>
        <begin position="98"/>
        <end position="168"/>
    </location>
</feature>
<evidence type="ECO:0000313" key="6">
    <source>
        <dbReference type="Proteomes" id="UP000186868"/>
    </source>
</evidence>
<dbReference type="AlphaFoldDB" id="A0A1U7HJX1"/>
<evidence type="ECO:0000313" key="5">
    <source>
        <dbReference type="EMBL" id="OKH23867.1"/>
    </source>
</evidence>
<reference evidence="5 6" key="1">
    <citation type="submission" date="2016-11" db="EMBL/GenBank/DDBJ databases">
        <title>Draft Genome Sequences of Nine Cyanobacterial Strains from Diverse Habitats.</title>
        <authorList>
            <person name="Zhu T."/>
            <person name="Hou S."/>
            <person name="Lu X."/>
            <person name="Hess W.R."/>
        </authorList>
    </citation>
    <scope>NUCLEOTIDE SEQUENCE [LARGE SCALE GENOMIC DNA]</scope>
    <source>
        <strain evidence="5 6">NIES-593</strain>
    </source>
</reference>
<dbReference type="InterPro" id="IPR003715">
    <property type="entry name" value="Poly_export_N"/>
</dbReference>
<organism evidence="5 6">
    <name type="scientific">Hydrococcus rivularis NIES-593</name>
    <dbReference type="NCBI Taxonomy" id="1921803"/>
    <lineage>
        <taxon>Bacteria</taxon>
        <taxon>Bacillati</taxon>
        <taxon>Cyanobacteriota</taxon>
        <taxon>Cyanophyceae</taxon>
        <taxon>Pleurocapsales</taxon>
        <taxon>Hydrococcaceae</taxon>
        <taxon>Hydrococcus</taxon>
    </lineage>
</organism>
<evidence type="ECO:0000259" key="3">
    <source>
        <dbReference type="Pfam" id="PF02563"/>
    </source>
</evidence>
<keyword evidence="1" id="KW-0732">Signal</keyword>
<dbReference type="STRING" id="1921803.NIES593_08955"/>
<dbReference type="InterPro" id="IPR019554">
    <property type="entry name" value="Soluble_ligand-bd"/>
</dbReference>